<keyword evidence="3" id="KW-0378">Hydrolase</keyword>
<reference evidence="6 7" key="1">
    <citation type="submission" date="2024-06" db="EMBL/GenBank/DDBJ databases">
        <title>Genomic Encyclopedia of Type Strains, Phase IV (KMG-IV): sequencing the most valuable type-strain genomes for metagenomic binning, comparative biology and taxonomic classification.</title>
        <authorList>
            <person name="Goeker M."/>
        </authorList>
    </citation>
    <scope>NUCLEOTIDE SEQUENCE [LARGE SCALE GENOMIC DNA]</scope>
    <source>
        <strain evidence="6 7">DSM 27865</strain>
    </source>
</reference>
<dbReference type="InterPro" id="IPR000086">
    <property type="entry name" value="NUDIX_hydrolase_dom"/>
</dbReference>
<gene>
    <name evidence="6" type="ORF">ABID37_002800</name>
</gene>
<dbReference type="EMBL" id="JBEPML010000009">
    <property type="protein sequence ID" value="MET3792582.1"/>
    <property type="molecule type" value="Genomic_DNA"/>
</dbReference>
<keyword evidence="4" id="KW-0460">Magnesium</keyword>
<dbReference type="CDD" id="cd04666">
    <property type="entry name" value="NUDIX_DIPP2_like_Nudt4"/>
    <property type="match status" value="1"/>
</dbReference>
<evidence type="ECO:0000256" key="4">
    <source>
        <dbReference type="ARBA" id="ARBA00022842"/>
    </source>
</evidence>
<evidence type="ECO:0000259" key="5">
    <source>
        <dbReference type="PROSITE" id="PS51462"/>
    </source>
</evidence>
<keyword evidence="7" id="KW-1185">Reference proteome</keyword>
<dbReference type="InterPro" id="IPR020084">
    <property type="entry name" value="NUDIX_hydrolase_CS"/>
</dbReference>
<sequence>MLTGPQSHAHLAERVRKLFGTVPCRLQVAALPWHEVGGVVEVMLITSRDTGRWVLPKGWPEAREPLCDAAAREADEEAGISGRISPVEAGRYFYAKTMSGGHDVPCEVLVFPLLVENMTERWKEKRQRTRCWMTGEKAQSQVAEPDLAEIIGHFCANRHLYAAV</sequence>
<dbReference type="Proteomes" id="UP001549076">
    <property type="component" value="Unassembled WGS sequence"/>
</dbReference>
<dbReference type="PANTHER" id="PTHR12629:SF0">
    <property type="entry name" value="DIPHOSPHOINOSITOL-POLYPHOSPHATE DIPHOSPHATASE"/>
    <property type="match status" value="1"/>
</dbReference>
<keyword evidence="2" id="KW-0479">Metal-binding</keyword>
<dbReference type="InterPro" id="IPR047198">
    <property type="entry name" value="DDP-like_NUDIX"/>
</dbReference>
<dbReference type="PANTHER" id="PTHR12629">
    <property type="entry name" value="DIPHOSPHOINOSITOL POLYPHOSPHATE PHOSPHOHYDROLASE"/>
    <property type="match status" value="1"/>
</dbReference>
<proteinExistence type="predicted"/>
<dbReference type="Gene3D" id="3.90.79.10">
    <property type="entry name" value="Nucleoside Triphosphate Pyrophosphohydrolase"/>
    <property type="match status" value="1"/>
</dbReference>
<dbReference type="PROSITE" id="PS00893">
    <property type="entry name" value="NUDIX_BOX"/>
    <property type="match status" value="1"/>
</dbReference>
<dbReference type="SUPFAM" id="SSF55811">
    <property type="entry name" value="Nudix"/>
    <property type="match status" value="1"/>
</dbReference>
<dbReference type="Pfam" id="PF00293">
    <property type="entry name" value="NUDIX"/>
    <property type="match status" value="1"/>
</dbReference>
<organism evidence="6 7">
    <name type="scientific">Aquamicrobium terrae</name>
    <dbReference type="NCBI Taxonomy" id="1324945"/>
    <lineage>
        <taxon>Bacteria</taxon>
        <taxon>Pseudomonadati</taxon>
        <taxon>Pseudomonadota</taxon>
        <taxon>Alphaproteobacteria</taxon>
        <taxon>Hyphomicrobiales</taxon>
        <taxon>Phyllobacteriaceae</taxon>
        <taxon>Aquamicrobium</taxon>
    </lineage>
</organism>
<accession>A0ABV2N375</accession>
<evidence type="ECO:0000256" key="2">
    <source>
        <dbReference type="ARBA" id="ARBA00022723"/>
    </source>
</evidence>
<comment type="cofactor">
    <cofactor evidence="1">
        <name>Mg(2+)</name>
        <dbReference type="ChEBI" id="CHEBI:18420"/>
    </cofactor>
</comment>
<evidence type="ECO:0000256" key="3">
    <source>
        <dbReference type="ARBA" id="ARBA00022801"/>
    </source>
</evidence>
<dbReference type="InterPro" id="IPR015797">
    <property type="entry name" value="NUDIX_hydrolase-like_dom_sf"/>
</dbReference>
<name>A0ABV2N375_9HYPH</name>
<evidence type="ECO:0000313" key="6">
    <source>
        <dbReference type="EMBL" id="MET3792582.1"/>
    </source>
</evidence>
<evidence type="ECO:0000256" key="1">
    <source>
        <dbReference type="ARBA" id="ARBA00001946"/>
    </source>
</evidence>
<comment type="caution">
    <text evidence="6">The sequence shown here is derived from an EMBL/GenBank/DDBJ whole genome shotgun (WGS) entry which is preliminary data.</text>
</comment>
<dbReference type="RefSeq" id="WP_354195719.1">
    <property type="nucleotide sequence ID" value="NZ_JBEPML010000009.1"/>
</dbReference>
<dbReference type="PROSITE" id="PS51462">
    <property type="entry name" value="NUDIX"/>
    <property type="match status" value="1"/>
</dbReference>
<feature type="domain" description="Nudix hydrolase" evidence="5">
    <location>
        <begin position="23"/>
        <end position="155"/>
    </location>
</feature>
<evidence type="ECO:0000313" key="7">
    <source>
        <dbReference type="Proteomes" id="UP001549076"/>
    </source>
</evidence>
<protein>
    <submittedName>
        <fullName evidence="6">8-oxo-dGTP pyrophosphatase MutT (NUDIX family)</fullName>
    </submittedName>
</protein>